<evidence type="ECO:0000256" key="1">
    <source>
        <dbReference type="SAM" id="MobiDB-lite"/>
    </source>
</evidence>
<dbReference type="GeneID" id="103852267"/>
<dbReference type="PANTHER" id="PTHR46400">
    <property type="entry name" value="RING/U-BOX SUPERFAMILY PROTEIN"/>
    <property type="match status" value="1"/>
</dbReference>
<dbReference type="HOGENOM" id="CLU_1920024_0_0_1"/>
<proteinExistence type="predicted"/>
<keyword evidence="3" id="KW-1185">Reference proteome</keyword>
<accession>M4E1D1</accession>
<reference evidence="2 3" key="2">
    <citation type="journal article" date="2018" name="Hortic Res">
        <title>Improved Brassica rapa reference genome by single-molecule sequencing and chromosome conformation capture technologies.</title>
        <authorList>
            <person name="Zhang L."/>
            <person name="Cai X."/>
            <person name="Wu J."/>
            <person name="Liu M."/>
            <person name="Grob S."/>
            <person name="Cheng F."/>
            <person name="Liang J."/>
            <person name="Cai C."/>
            <person name="Liu Z."/>
            <person name="Liu B."/>
            <person name="Wang F."/>
            <person name="Li S."/>
            <person name="Liu F."/>
            <person name="Li X."/>
            <person name="Cheng L."/>
            <person name="Yang W."/>
            <person name="Li M.H."/>
            <person name="Grossniklaus U."/>
            <person name="Zheng H."/>
            <person name="Wang X."/>
        </authorList>
    </citation>
    <scope>NUCLEOTIDE SEQUENCE [LARGE SCALE GENOMIC DNA]</scope>
    <source>
        <strain evidence="2 3">cv. Chiifu-401-42</strain>
    </source>
</reference>
<organism evidence="2 3">
    <name type="scientific">Brassica campestris</name>
    <name type="common">Field mustard</name>
    <dbReference type="NCBI Taxonomy" id="3711"/>
    <lineage>
        <taxon>Eukaryota</taxon>
        <taxon>Viridiplantae</taxon>
        <taxon>Streptophyta</taxon>
        <taxon>Embryophyta</taxon>
        <taxon>Tracheophyta</taxon>
        <taxon>Spermatophyta</taxon>
        <taxon>Magnoliopsida</taxon>
        <taxon>eudicotyledons</taxon>
        <taxon>Gunneridae</taxon>
        <taxon>Pentapetalae</taxon>
        <taxon>rosids</taxon>
        <taxon>malvids</taxon>
        <taxon>Brassicales</taxon>
        <taxon>Brassicaceae</taxon>
        <taxon>Brassiceae</taxon>
        <taxon>Brassica</taxon>
    </lineage>
</organism>
<reference evidence="2" key="3">
    <citation type="submission" date="2023-03" db="UniProtKB">
        <authorList>
            <consortium name="EnsemblPlants"/>
        </authorList>
    </citation>
    <scope>IDENTIFICATION</scope>
    <source>
        <strain evidence="2">cv. Chiifu-401-42</strain>
    </source>
</reference>
<reference evidence="2 3" key="1">
    <citation type="journal article" date="2011" name="Nat. Genet.">
        <title>The genome of the mesopolyploid crop species Brassica rapa.</title>
        <authorList>
            <consortium name="Brassica rapa Genome Sequencing Project Consortium"/>
            <person name="Wang X."/>
            <person name="Wang H."/>
            <person name="Wang J."/>
            <person name="Sun R."/>
            <person name="Wu J."/>
            <person name="Liu S."/>
            <person name="Bai Y."/>
            <person name="Mun J.H."/>
            <person name="Bancroft I."/>
            <person name="Cheng F."/>
            <person name="Huang S."/>
            <person name="Li X."/>
            <person name="Hua W."/>
            <person name="Wang J."/>
            <person name="Wang X."/>
            <person name="Freeling M."/>
            <person name="Pires J.C."/>
            <person name="Paterson A.H."/>
            <person name="Chalhoub B."/>
            <person name="Wang B."/>
            <person name="Hayward A."/>
            <person name="Sharpe A.G."/>
            <person name="Park B.S."/>
            <person name="Weisshaar B."/>
            <person name="Liu B."/>
            <person name="Li B."/>
            <person name="Liu B."/>
            <person name="Tong C."/>
            <person name="Song C."/>
            <person name="Duran C."/>
            <person name="Peng C."/>
            <person name="Geng C."/>
            <person name="Koh C."/>
            <person name="Lin C."/>
            <person name="Edwards D."/>
            <person name="Mu D."/>
            <person name="Shen D."/>
            <person name="Soumpourou E."/>
            <person name="Li F."/>
            <person name="Fraser F."/>
            <person name="Conant G."/>
            <person name="Lassalle G."/>
            <person name="King G.J."/>
            <person name="Bonnema G."/>
            <person name="Tang H."/>
            <person name="Wang H."/>
            <person name="Belcram H."/>
            <person name="Zhou H."/>
            <person name="Hirakawa H."/>
            <person name="Abe H."/>
            <person name="Guo H."/>
            <person name="Wang H."/>
            <person name="Jin H."/>
            <person name="Parkin I.A."/>
            <person name="Batley J."/>
            <person name="Kim J.S."/>
            <person name="Just J."/>
            <person name="Li J."/>
            <person name="Xu J."/>
            <person name="Deng J."/>
            <person name="Kim J.A."/>
            <person name="Li J."/>
            <person name="Yu J."/>
            <person name="Meng J."/>
            <person name="Wang J."/>
            <person name="Min J."/>
            <person name="Poulain J."/>
            <person name="Wang J."/>
            <person name="Hatakeyama K."/>
            <person name="Wu K."/>
            <person name="Wang L."/>
            <person name="Fang L."/>
            <person name="Trick M."/>
            <person name="Links M.G."/>
            <person name="Zhao M."/>
            <person name="Jin M."/>
            <person name="Ramchiary N."/>
            <person name="Drou N."/>
            <person name="Berkman P.J."/>
            <person name="Cai Q."/>
            <person name="Huang Q."/>
            <person name="Li R."/>
            <person name="Tabata S."/>
            <person name="Cheng S."/>
            <person name="Zhang S."/>
            <person name="Zhang S."/>
            <person name="Huang S."/>
            <person name="Sato S."/>
            <person name="Sun S."/>
            <person name="Kwon S.J."/>
            <person name="Choi S.R."/>
            <person name="Lee T.H."/>
            <person name="Fan W."/>
            <person name="Zhao X."/>
            <person name="Tan X."/>
            <person name="Xu X."/>
            <person name="Wang Y."/>
            <person name="Qiu Y."/>
            <person name="Yin Y."/>
            <person name="Li Y."/>
            <person name="Du Y."/>
            <person name="Liao Y."/>
            <person name="Lim Y."/>
            <person name="Narusaka Y."/>
            <person name="Wang Y."/>
            <person name="Wang Z."/>
            <person name="Li Z."/>
            <person name="Wang Z."/>
            <person name="Xiong Z."/>
            <person name="Zhang Z."/>
        </authorList>
    </citation>
    <scope>NUCLEOTIDE SEQUENCE [LARGE SCALE GENOMIC DNA]</scope>
    <source>
        <strain evidence="2 3">cv. Chiifu-401-42</strain>
    </source>
</reference>
<dbReference type="KEGG" id="brp:103852267"/>
<dbReference type="AlphaFoldDB" id="M4E1D1"/>
<dbReference type="OrthoDB" id="1112751at2759"/>
<dbReference type="InParanoid" id="M4E1D1"/>
<dbReference type="GO" id="GO:0004842">
    <property type="term" value="F:ubiquitin-protein transferase activity"/>
    <property type="evidence" value="ECO:0007669"/>
    <property type="project" value="InterPro"/>
</dbReference>
<protein>
    <submittedName>
        <fullName evidence="2">Uncharacterized protein</fullName>
    </submittedName>
</protein>
<dbReference type="PANTHER" id="PTHR46400:SF5">
    <property type="entry name" value="RING-TYPE DOMAIN-CONTAINING PROTEIN"/>
    <property type="match status" value="1"/>
</dbReference>
<dbReference type="Proteomes" id="UP000011750">
    <property type="component" value="Chromosome A02"/>
</dbReference>
<evidence type="ECO:0000313" key="2">
    <source>
        <dbReference type="EnsemblPlants" id="Bra022579.1-P"/>
    </source>
</evidence>
<evidence type="ECO:0000313" key="3">
    <source>
        <dbReference type="Proteomes" id="UP000011750"/>
    </source>
</evidence>
<dbReference type="GO" id="GO:0016567">
    <property type="term" value="P:protein ubiquitination"/>
    <property type="evidence" value="ECO:0007669"/>
    <property type="project" value="InterPro"/>
</dbReference>
<feature type="region of interest" description="Disordered" evidence="1">
    <location>
        <begin position="38"/>
        <end position="84"/>
    </location>
</feature>
<dbReference type="Gramene" id="Bra022579.1">
    <property type="protein sequence ID" value="Bra022579.1-P"/>
    <property type="gene ID" value="Bra022579"/>
</dbReference>
<sequence length="132" mass="14319">MQPNQVEIDEALAASLLYDDPESIIYDEVTARQIQQREEVNGSTSLHCGSSSHQQGHVGGSIDTSSHSFQSPPPSGDVDPDNMTYEELNELGESIGAVNKGLSKSRIDQIPTYKFGASSWFRKKASSSGETE</sequence>
<dbReference type="STRING" id="51351.M4E1D1"/>
<dbReference type="GO" id="GO:0046621">
    <property type="term" value="P:negative regulation of organ growth"/>
    <property type="evidence" value="ECO:0007669"/>
    <property type="project" value="InterPro"/>
</dbReference>
<name>M4E1D1_BRACM</name>
<dbReference type="EnsemblPlants" id="Bra022579.1">
    <property type="protein sequence ID" value="Bra022579.1-P"/>
    <property type="gene ID" value="Bra022579"/>
</dbReference>
<dbReference type="InterPro" id="IPR033276">
    <property type="entry name" value="BB"/>
</dbReference>